<dbReference type="Proteomes" id="UP000006038">
    <property type="component" value="Chromosome 6"/>
</dbReference>
<dbReference type="PANTHER" id="PTHR33454:SF19">
    <property type="entry name" value="PROLAMIN PPROL 14P"/>
    <property type="match status" value="1"/>
</dbReference>
<dbReference type="GeneID" id="102718186"/>
<dbReference type="Gene3D" id="1.10.110.10">
    <property type="entry name" value="Plant lipid-transfer and hydrophobic proteins"/>
    <property type="match status" value="1"/>
</dbReference>
<reference evidence="10" key="1">
    <citation type="journal article" date="2013" name="Nat. Commun.">
        <title>Whole-genome sequencing of Oryza brachyantha reveals mechanisms underlying Oryza genome evolution.</title>
        <authorList>
            <person name="Chen J."/>
            <person name="Huang Q."/>
            <person name="Gao D."/>
            <person name="Wang J."/>
            <person name="Lang Y."/>
            <person name="Liu T."/>
            <person name="Li B."/>
            <person name="Bai Z."/>
            <person name="Luis Goicoechea J."/>
            <person name="Liang C."/>
            <person name="Chen C."/>
            <person name="Zhang W."/>
            <person name="Sun S."/>
            <person name="Liao Y."/>
            <person name="Zhang X."/>
            <person name="Yang L."/>
            <person name="Song C."/>
            <person name="Wang M."/>
            <person name="Shi J."/>
            <person name="Liu G."/>
            <person name="Liu J."/>
            <person name="Zhou H."/>
            <person name="Zhou W."/>
            <person name="Yu Q."/>
            <person name="An N."/>
            <person name="Chen Y."/>
            <person name="Cai Q."/>
            <person name="Wang B."/>
            <person name="Liu B."/>
            <person name="Min J."/>
            <person name="Huang Y."/>
            <person name="Wu H."/>
            <person name="Li Z."/>
            <person name="Zhang Y."/>
            <person name="Yin Y."/>
            <person name="Song W."/>
            <person name="Jiang J."/>
            <person name="Jackson S.A."/>
            <person name="Wing R.A."/>
            <person name="Wang J."/>
            <person name="Chen M."/>
        </authorList>
    </citation>
    <scope>NUCLEOTIDE SEQUENCE [LARGE SCALE GENOMIC DNA]</scope>
    <source>
        <strain evidence="10">cv. IRGC 101232</strain>
    </source>
</reference>
<dbReference type="PANTHER" id="PTHR33454">
    <property type="entry name" value="PROLAMIN PPROL 14P"/>
    <property type="match status" value="1"/>
</dbReference>
<dbReference type="GO" id="GO:0033095">
    <property type="term" value="C:aleurone grain"/>
    <property type="evidence" value="ECO:0007669"/>
    <property type="project" value="UniProtKB-SubCell"/>
</dbReference>
<reference evidence="10" key="2">
    <citation type="submission" date="2013-04" db="UniProtKB">
        <authorList>
            <consortium name="EnsemblPlants"/>
        </authorList>
    </citation>
    <scope>IDENTIFICATION</scope>
</reference>
<dbReference type="HOGENOM" id="CLU_081977_1_1_1"/>
<feature type="chain" id="PRO_5003773392" description="Bifunctional inhibitor/plant lipid transfer protein/seed storage helical domain-containing protein" evidence="8">
    <location>
        <begin position="20"/>
        <end position="159"/>
    </location>
</feature>
<dbReference type="AlphaFoldDB" id="J3MEJ1"/>
<proteinExistence type="inferred from homology"/>
<dbReference type="SMART" id="SM00499">
    <property type="entry name" value="AAI"/>
    <property type="match status" value="1"/>
</dbReference>
<dbReference type="PRINTS" id="PR00208">
    <property type="entry name" value="GLIADGLUTEN"/>
</dbReference>
<sequence>MKIFVVLALLAVAAGGASAQLFDACSQGGYGQCQQPSFMQPIMSSNPCREFVRQQCSPVMLPWEQSRRLQLSSCQLMRQQCCQQMRAMAQQYRCRDICTMVQAIVQELQFGSGLFGEAAQTQAQAQAQVALNLPVMCGVYPTYCSTPCSVATGSHCGSC</sequence>
<dbReference type="Gramene" id="OB06G24350.1">
    <property type="protein sequence ID" value="OB06G24350.1"/>
    <property type="gene ID" value="OB06G24350"/>
</dbReference>
<evidence type="ECO:0000256" key="6">
    <source>
        <dbReference type="ARBA" id="ARBA00023770"/>
    </source>
</evidence>
<comment type="subcellular location">
    <subcellularLocation>
        <location evidence="6">Vacuole</location>
        <location evidence="6">Aleurone grain</location>
    </subcellularLocation>
</comment>
<comment type="similarity">
    <text evidence="7">Belongs to the prolamin family.</text>
</comment>
<evidence type="ECO:0000313" key="10">
    <source>
        <dbReference type="EnsemblPlants" id="OB06G24350.1"/>
    </source>
</evidence>
<evidence type="ECO:0000256" key="8">
    <source>
        <dbReference type="SAM" id="SignalP"/>
    </source>
</evidence>
<protein>
    <recommendedName>
        <fullName evidence="9">Bifunctional inhibitor/plant lipid transfer protein/seed storage helical domain-containing protein</fullName>
    </recommendedName>
</protein>
<evidence type="ECO:0000313" key="11">
    <source>
        <dbReference type="Proteomes" id="UP000006038"/>
    </source>
</evidence>
<keyword evidence="1" id="KW-0926">Vacuole</keyword>
<evidence type="ECO:0000256" key="7">
    <source>
        <dbReference type="ARBA" id="ARBA00023784"/>
    </source>
</evidence>
<evidence type="ECO:0000259" key="9">
    <source>
        <dbReference type="SMART" id="SM00499"/>
    </source>
</evidence>
<keyword evidence="3" id="KW-0758">Storage protein</keyword>
<dbReference type="InterPro" id="IPR016140">
    <property type="entry name" value="Bifunc_inhib/LTP/seed_store"/>
</dbReference>
<evidence type="ECO:0000256" key="3">
    <source>
        <dbReference type="ARBA" id="ARBA00022761"/>
    </source>
</evidence>
<feature type="domain" description="Bifunctional inhibitor/plant lipid transfer protein/seed storage helical" evidence="9">
    <location>
        <begin position="48"/>
        <end position="144"/>
    </location>
</feature>
<evidence type="ECO:0000256" key="4">
    <source>
        <dbReference type="ARBA" id="ARBA00023129"/>
    </source>
</evidence>
<keyword evidence="4" id="KW-0708">Seed storage protein</keyword>
<organism evidence="10">
    <name type="scientific">Oryza brachyantha</name>
    <name type="common">malo sina</name>
    <dbReference type="NCBI Taxonomy" id="4533"/>
    <lineage>
        <taxon>Eukaryota</taxon>
        <taxon>Viridiplantae</taxon>
        <taxon>Streptophyta</taxon>
        <taxon>Embryophyta</taxon>
        <taxon>Tracheophyta</taxon>
        <taxon>Spermatophyta</taxon>
        <taxon>Magnoliopsida</taxon>
        <taxon>Liliopsida</taxon>
        <taxon>Poales</taxon>
        <taxon>Poaceae</taxon>
        <taxon>BOP clade</taxon>
        <taxon>Oryzoideae</taxon>
        <taxon>Oryzeae</taxon>
        <taxon>Oryzinae</taxon>
        <taxon>Oryza</taxon>
    </lineage>
</organism>
<dbReference type="eggNOG" id="ENOG502R3UJ">
    <property type="taxonomic scope" value="Eukaryota"/>
</dbReference>
<dbReference type="RefSeq" id="XP_006657000.1">
    <property type="nucleotide sequence ID" value="XM_006656937.3"/>
</dbReference>
<dbReference type="KEGG" id="obr:102718186"/>
<dbReference type="Pfam" id="PF13016">
    <property type="entry name" value="Gliadin"/>
    <property type="match status" value="1"/>
</dbReference>
<dbReference type="CDD" id="cd00261">
    <property type="entry name" value="AAI_SS"/>
    <property type="match status" value="1"/>
</dbReference>
<accession>J3MEJ1</accession>
<dbReference type="GO" id="GO:0045735">
    <property type="term" value="F:nutrient reservoir activity"/>
    <property type="evidence" value="ECO:0007669"/>
    <property type="project" value="UniProtKB-KW"/>
</dbReference>
<keyword evidence="2 8" id="KW-0732">Signal</keyword>
<comment type="function">
    <text evidence="5">Seed storage protein; serves as a source of nitrogen, carbon and sulfur for the young developing seedling.</text>
</comment>
<evidence type="ECO:0000256" key="2">
    <source>
        <dbReference type="ARBA" id="ARBA00022729"/>
    </source>
</evidence>
<feature type="signal peptide" evidence="8">
    <location>
        <begin position="1"/>
        <end position="19"/>
    </location>
</feature>
<evidence type="ECO:0000256" key="1">
    <source>
        <dbReference type="ARBA" id="ARBA00022554"/>
    </source>
</evidence>
<dbReference type="OrthoDB" id="692815at2759"/>
<dbReference type="InterPro" id="IPR001954">
    <property type="entry name" value="Glia_glutenin"/>
</dbReference>
<dbReference type="InterPro" id="IPR036312">
    <property type="entry name" value="Bifun_inhib/LTP/seed_sf"/>
</dbReference>
<dbReference type="SUPFAM" id="SSF47699">
    <property type="entry name" value="Bifunctional inhibitor/lipid-transfer protein/seed storage 2S albumin"/>
    <property type="match status" value="1"/>
</dbReference>
<keyword evidence="11" id="KW-1185">Reference proteome</keyword>
<dbReference type="OMA" id="SSCMAMH"/>
<gene>
    <name evidence="10" type="primary">LOC102718186</name>
</gene>
<evidence type="ECO:0000256" key="5">
    <source>
        <dbReference type="ARBA" id="ARBA00023742"/>
    </source>
</evidence>
<dbReference type="EnsemblPlants" id="OB06G24350.1">
    <property type="protein sequence ID" value="OB06G24350.1"/>
    <property type="gene ID" value="OB06G24350"/>
</dbReference>
<name>J3MEJ1_ORYBR</name>